<feature type="transmembrane region" description="Helical" evidence="10">
    <location>
        <begin position="847"/>
        <end position="869"/>
    </location>
</feature>
<feature type="transmembrane region" description="Helical" evidence="10">
    <location>
        <begin position="587"/>
        <end position="612"/>
    </location>
</feature>
<evidence type="ECO:0000256" key="6">
    <source>
        <dbReference type="ARBA" id="ARBA00022824"/>
    </source>
</evidence>
<gene>
    <name evidence="13" type="ORF">FB192DRAFT_1436505</name>
</gene>
<keyword evidence="5 10" id="KW-0378">Hydrolase</keyword>
<dbReference type="InterPro" id="IPR056824">
    <property type="entry name" value="PGAP1_TMD"/>
</dbReference>
<proteinExistence type="inferred from homology"/>
<dbReference type="Proteomes" id="UP000469890">
    <property type="component" value="Unassembled WGS sequence"/>
</dbReference>
<comment type="subcellular location">
    <subcellularLocation>
        <location evidence="1">Endoplasmic reticulum membrane</location>
        <topology evidence="1">Multi-pass membrane protein</topology>
    </subcellularLocation>
</comment>
<evidence type="ECO:0000256" key="7">
    <source>
        <dbReference type="ARBA" id="ARBA00022927"/>
    </source>
</evidence>
<dbReference type="GO" id="GO:0005789">
    <property type="term" value="C:endoplasmic reticulum membrane"/>
    <property type="evidence" value="ECO:0007669"/>
    <property type="project" value="UniProtKB-SubCell"/>
</dbReference>
<keyword evidence="4 10" id="KW-0812">Transmembrane</keyword>
<feature type="transmembrane region" description="Helical" evidence="10">
    <location>
        <begin position="724"/>
        <end position="748"/>
    </location>
</feature>
<feature type="transmembrane region" description="Helical" evidence="10">
    <location>
        <begin position="633"/>
        <end position="652"/>
    </location>
</feature>
<comment type="caution">
    <text evidence="13">The sequence shown here is derived from an EMBL/GenBank/DDBJ whole genome shotgun (WGS) entry which is preliminary data.</text>
</comment>
<dbReference type="GO" id="GO:0006888">
    <property type="term" value="P:endoplasmic reticulum to Golgi vesicle-mediated transport"/>
    <property type="evidence" value="ECO:0007669"/>
    <property type="project" value="TreeGrafter"/>
</dbReference>
<keyword evidence="6 10" id="KW-0256">Endoplasmic reticulum</keyword>
<dbReference type="InterPro" id="IPR012908">
    <property type="entry name" value="PGAP1-ab_dom-like"/>
</dbReference>
<evidence type="ECO:0000256" key="3">
    <source>
        <dbReference type="ARBA" id="ARBA00022448"/>
    </source>
</evidence>
<dbReference type="GO" id="GO:0015031">
    <property type="term" value="P:protein transport"/>
    <property type="evidence" value="ECO:0007669"/>
    <property type="project" value="UniProtKB-KW"/>
</dbReference>
<organism evidence="13 14">
    <name type="scientific">Mucor circinelloides f. lusitanicus</name>
    <name type="common">Mucor racemosus var. lusitanicus</name>
    <dbReference type="NCBI Taxonomy" id="29924"/>
    <lineage>
        <taxon>Eukaryota</taxon>
        <taxon>Fungi</taxon>
        <taxon>Fungi incertae sedis</taxon>
        <taxon>Mucoromycota</taxon>
        <taxon>Mucoromycotina</taxon>
        <taxon>Mucoromycetes</taxon>
        <taxon>Mucorales</taxon>
        <taxon>Mucorineae</taxon>
        <taxon>Mucoraceae</taxon>
        <taxon>Mucor</taxon>
    </lineage>
</organism>
<keyword evidence="3 10" id="KW-0813">Transport</keyword>
<name>A0A8H4BJL8_MUCCL</name>
<feature type="transmembrane region" description="Helical" evidence="10">
    <location>
        <begin position="779"/>
        <end position="802"/>
    </location>
</feature>
<keyword evidence="9 10" id="KW-0472">Membrane</keyword>
<accession>A0A8H4BJL8</accession>
<dbReference type="AlphaFoldDB" id="A0A8H4BJL8"/>
<evidence type="ECO:0000256" key="9">
    <source>
        <dbReference type="ARBA" id="ARBA00023136"/>
    </source>
</evidence>
<dbReference type="SUPFAM" id="SSF53474">
    <property type="entry name" value="alpha/beta-Hydrolases"/>
    <property type="match status" value="1"/>
</dbReference>
<dbReference type="GO" id="GO:0050185">
    <property type="term" value="F:phosphatidylinositol deacylase activity"/>
    <property type="evidence" value="ECO:0007669"/>
    <property type="project" value="TreeGrafter"/>
</dbReference>
<comment type="function">
    <text evidence="10">Involved in inositol deacylation of GPI-anchored proteins which plays important roles in the quality control and ER-associated degradation of GPI-anchored proteins.</text>
</comment>
<evidence type="ECO:0000256" key="5">
    <source>
        <dbReference type="ARBA" id="ARBA00022801"/>
    </source>
</evidence>
<comment type="similarity">
    <text evidence="2 10">Belongs to the GPI inositol-deacylase family.</text>
</comment>
<evidence type="ECO:0000256" key="10">
    <source>
        <dbReference type="RuleBase" id="RU365011"/>
    </source>
</evidence>
<protein>
    <recommendedName>
        <fullName evidence="10">GPI inositol-deacylase</fullName>
        <ecNumber evidence="10">3.1.-.-</ecNumber>
    </recommendedName>
</protein>
<evidence type="ECO:0000256" key="1">
    <source>
        <dbReference type="ARBA" id="ARBA00004477"/>
    </source>
</evidence>
<evidence type="ECO:0000256" key="8">
    <source>
        <dbReference type="ARBA" id="ARBA00022989"/>
    </source>
</evidence>
<evidence type="ECO:0000256" key="2">
    <source>
        <dbReference type="ARBA" id="ARBA00006931"/>
    </source>
</evidence>
<feature type="domain" description="GPI inositol-deacylase PGAP1-like alpha/beta" evidence="11">
    <location>
        <begin position="95"/>
        <end position="312"/>
    </location>
</feature>
<dbReference type="InterPro" id="IPR029058">
    <property type="entry name" value="AB_hydrolase_fold"/>
</dbReference>
<dbReference type="PANTHER" id="PTHR15495">
    <property type="entry name" value="NEGATIVE REGULATOR OF VESICLE FORMATION-RELATED"/>
    <property type="match status" value="1"/>
</dbReference>
<feature type="transmembrane region" description="Helical" evidence="10">
    <location>
        <begin position="672"/>
        <end position="703"/>
    </location>
</feature>
<evidence type="ECO:0000259" key="12">
    <source>
        <dbReference type="Pfam" id="PF25140"/>
    </source>
</evidence>
<dbReference type="PANTHER" id="PTHR15495:SF7">
    <property type="entry name" value="GPI INOSITOL-DEACYLASE"/>
    <property type="match status" value="1"/>
</dbReference>
<sequence length="873" mass="98045">MLLGFARLEKPRRTASTYWVLGGLALGTVLVLFAMADSFYLHLFKTEQRHEQQQCAMSYAYPTFTEITPKPNSTLSAKYKLYLYREGYLDGPDQLYGVPALFIPGQAGSHKQIRSLASTTTHLYHDGKSGQNIDYFTVDLNEELSALSGQTLLDQAEYMNQVVARILSLYEHHPGRPTSVIIIGHSMGGLVARTMFMLPSYVPNGITNMITLATPHMAAPLLLDATVYKTYKRLSQFWTDNTFDNLTLISIAGGSLDNIVHSDGVNTASFIPATHGFTTYTTSIPGVWTGADHMAILWCNQFIRILASTLLETVHVTSVEQRMQIYRRNLLDGGDDAVISHQIAHVNMNELEVRTLENTNKPILFNKQQKTMSLIASPSSSKLQLVTNIHRSHDNCWSIVQCHDESNCKYIVPQVTVLPSASAVDSLIDSVPFRLLSIDNGGNSIGIIQHCQMPADTFMQVYHDTPTVHDISAWRIMQRGISFTVDSHHTTHVFPLVRNALFAFDVKVSSLAGQGLYKPMMKQMTNNGEIKYYRHLEANQSDRITFHQEMGTDHQGLSLQFFTDRQSLIIDIKLDWYGTLGRCVLRYGAILASFLWVSSLMILMSQANTYALNGKHEFLAYPVALVQCIKGPFLQLISLLIVAVATISCLPVDSSMFSLLVTKYMLFGSNDWLFGGLLFLTFTLSVGLNAIVWLLVSLLTLILSTPMRFMRSSHVSAPATSTQFFVHLSIVAGLLSFLPSAIVFVLYFSAWLYMTCSARTAARSDLPLFQNVYKYRQSWLIFLVSLLPYYIPHLIVYIKNMLIGWTYQLPESPLVLVQDVPVLMTLVFLVTVGRNPDVASSKYLTPAIYLMNCIIIYQMLFGFLHPFLLSHFM</sequence>
<evidence type="ECO:0000256" key="4">
    <source>
        <dbReference type="ARBA" id="ARBA00022692"/>
    </source>
</evidence>
<keyword evidence="7 10" id="KW-0653">Protein transport</keyword>
<evidence type="ECO:0000259" key="11">
    <source>
        <dbReference type="Pfam" id="PF07819"/>
    </source>
</evidence>
<evidence type="ECO:0000313" key="13">
    <source>
        <dbReference type="EMBL" id="KAF1802586.1"/>
    </source>
</evidence>
<feature type="transmembrane region" description="Helical" evidence="10">
    <location>
        <begin position="20"/>
        <end position="43"/>
    </location>
</feature>
<dbReference type="Gene3D" id="3.40.50.1820">
    <property type="entry name" value="alpha/beta hydrolase"/>
    <property type="match status" value="1"/>
</dbReference>
<dbReference type="Pfam" id="PF25140">
    <property type="entry name" value="PGAP1_TMD"/>
    <property type="match status" value="1"/>
</dbReference>
<dbReference type="EMBL" id="JAAECE010000004">
    <property type="protein sequence ID" value="KAF1802586.1"/>
    <property type="molecule type" value="Genomic_DNA"/>
</dbReference>
<dbReference type="GO" id="GO:0006505">
    <property type="term" value="P:GPI anchor metabolic process"/>
    <property type="evidence" value="ECO:0007669"/>
    <property type="project" value="TreeGrafter"/>
</dbReference>
<reference evidence="13 14" key="1">
    <citation type="submission" date="2019-09" db="EMBL/GenBank/DDBJ databases">
        <authorList>
            <consortium name="DOE Joint Genome Institute"/>
            <person name="Mondo S.J."/>
            <person name="Navarro-Mendoza M.I."/>
            <person name="Perez-Arques C."/>
            <person name="Panchal S."/>
            <person name="Nicolas F.E."/>
            <person name="Ganguly P."/>
            <person name="Pangilinan J."/>
            <person name="Grigoriev I."/>
            <person name="Heitman J."/>
            <person name="Sanya K."/>
            <person name="Garre V."/>
        </authorList>
    </citation>
    <scope>NUCLEOTIDE SEQUENCE [LARGE SCALE GENOMIC DNA]</scope>
    <source>
        <strain evidence="13 14">MU402</strain>
    </source>
</reference>
<feature type="transmembrane region" description="Helical" evidence="10">
    <location>
        <begin position="814"/>
        <end position="832"/>
    </location>
</feature>
<keyword evidence="8 10" id="KW-1133">Transmembrane helix</keyword>
<dbReference type="EC" id="3.1.-.-" evidence="10"/>
<evidence type="ECO:0000313" key="14">
    <source>
        <dbReference type="Proteomes" id="UP000469890"/>
    </source>
</evidence>
<dbReference type="Pfam" id="PF07819">
    <property type="entry name" value="PGAP1"/>
    <property type="match status" value="1"/>
</dbReference>
<feature type="domain" description="GPI inositol-deacylase transmembrane" evidence="12">
    <location>
        <begin position="591"/>
        <end position="872"/>
    </location>
</feature>
<dbReference type="InterPro" id="IPR039529">
    <property type="entry name" value="PGAP1/BST1"/>
</dbReference>